<dbReference type="Gene3D" id="3.30.870.10">
    <property type="entry name" value="Endonuclease Chain A"/>
    <property type="match status" value="2"/>
</dbReference>
<sequence length="720" mass="83304">METSHLGIIFNKIKKLFRKILKKRNKETETIIQNTEENNMLQETIYDNRELSWLKFNKRVLEEAVDENNPLCERLSFVSIFQSNLDEFLMVRVGSLDAGKDSKVRENKTNMTCQEQLDRIIVKEKKLREKKDEIYLRLMYEMEEYGVKELLYKDLNEDEQDSMKIYFENEIQPFISPQVVGKRQPFPFLRNKEIYAVVELRTKSNNTKIGIIPCNNPVIKRMIPVSSDGRRFMLAEELILHFAGEVFPGYKVISKSLIRILRSAEIDVDDALDDDEKDYRKGVEKVLRTRSRLCPLRMEYTRMMNDSIIEKMCGFLGLTKKQVFHSISPLDLSFLFKVEDLLRNEKYLFYERRVPQQPAMIDRTRPVMEQAREHDLFLSYPYESMKPFIQLLNEAANDPEVVSIKMTLYRLASDSKIVEALVEAAEQGKEVVVLVELRARFDEENNIRWSRQLEDAGCRVIYGLNHMKVHSKLCLITGKRNNKIEYITQIGTGNYNEKTSRIYTDYSLITSSVDIGNEAANVFNHLSMGTTVDETQHLLVAPNCLQNKVLAMIDEEIAKAKEGKEGYVGVKINSLTDKKIIDKLIDAGKAGVKIRMIVRGICCLKAGVAGETDNIRIISIVGRFLEHSRIYIFGKDDPKVYIASADFMTRNTVHRVEVAAPVYDPAIKARIIDDFELFYEDDQKAREQINGIYLPKHGESHINAQEAQYAQAYKNNEIHA</sequence>
<evidence type="ECO:0000256" key="4">
    <source>
        <dbReference type="ARBA" id="ARBA00022777"/>
    </source>
</evidence>
<dbReference type="InterPro" id="IPR025198">
    <property type="entry name" value="PPK_N_dom"/>
</dbReference>
<name>A0ABS8FK24_9FIRM</name>
<keyword evidence="4 6" id="KW-0418">Kinase</keyword>
<evidence type="ECO:0000259" key="11">
    <source>
        <dbReference type="Pfam" id="PF17941"/>
    </source>
</evidence>
<feature type="binding site" evidence="6">
    <location>
        <position position="410"/>
    </location>
    <ligand>
        <name>Mg(2+)</name>
        <dbReference type="ChEBI" id="CHEBI:18420"/>
    </ligand>
</feature>
<dbReference type="Pfam" id="PF13090">
    <property type="entry name" value="PP_kinase_C"/>
    <property type="match status" value="1"/>
</dbReference>
<feature type="binding site" evidence="6">
    <location>
        <position position="84"/>
    </location>
    <ligand>
        <name>ATP</name>
        <dbReference type="ChEBI" id="CHEBI:30616"/>
    </ligand>
</feature>
<dbReference type="SUPFAM" id="SSF56024">
    <property type="entry name" value="Phospholipase D/nuclease"/>
    <property type="match status" value="2"/>
</dbReference>
<feature type="binding site" evidence="6">
    <location>
        <position position="440"/>
    </location>
    <ligand>
        <name>Mg(2+)</name>
        <dbReference type="ChEBI" id="CHEBI:18420"/>
    </ligand>
</feature>
<feature type="domain" description="Polyphosphate kinase middle" evidence="8">
    <location>
        <begin position="159"/>
        <end position="337"/>
    </location>
</feature>
<dbReference type="NCBIfam" id="NF003917">
    <property type="entry name" value="PRK05443.1-1"/>
    <property type="match status" value="1"/>
</dbReference>
<dbReference type="InterPro" id="IPR041108">
    <property type="entry name" value="PP_kinase_C_1"/>
</dbReference>
<comment type="cofactor">
    <cofactor evidence="6">
        <name>Mg(2+)</name>
        <dbReference type="ChEBI" id="CHEBI:18420"/>
    </cofactor>
</comment>
<dbReference type="SUPFAM" id="SSF143724">
    <property type="entry name" value="PHP14-like"/>
    <property type="match status" value="1"/>
</dbReference>
<feature type="domain" description="Polyphosphate kinase N-terminal" evidence="9">
    <location>
        <begin position="46"/>
        <end position="148"/>
    </location>
</feature>
<comment type="PTM">
    <text evidence="6 7">An intermediate of this reaction is the autophosphorylated ppk in which a phosphate is covalently linked to a histidine residue through a N-P bond.</text>
</comment>
<comment type="caution">
    <text evidence="12">The sequence shown here is derived from an EMBL/GenBank/DDBJ whole genome shotgun (WGS) entry which is preliminary data.</text>
</comment>
<gene>
    <name evidence="12" type="primary">ppk1</name>
    <name evidence="6" type="synonym">ppk</name>
    <name evidence="12" type="ORF">LKD28_00790</name>
</gene>
<dbReference type="InterPro" id="IPR003414">
    <property type="entry name" value="PP_kinase"/>
</dbReference>
<keyword evidence="1 6" id="KW-0597">Phosphoprotein</keyword>
<dbReference type="PIRSF" id="PIRSF015589">
    <property type="entry name" value="PP_kinase"/>
    <property type="match status" value="1"/>
</dbReference>
<dbReference type="NCBIfam" id="NF003921">
    <property type="entry name" value="PRK05443.2-2"/>
    <property type="match status" value="1"/>
</dbReference>
<feature type="domain" description="Polyphosphate kinase C-terminal" evidence="10">
    <location>
        <begin position="538"/>
        <end position="690"/>
    </location>
</feature>
<dbReference type="EMBL" id="JAJEQT010000001">
    <property type="protein sequence ID" value="MCC2217570.1"/>
    <property type="molecule type" value="Genomic_DNA"/>
</dbReference>
<feature type="binding site" evidence="6">
    <location>
        <position position="503"/>
    </location>
    <ligand>
        <name>ATP</name>
        <dbReference type="ChEBI" id="CHEBI:30616"/>
    </ligand>
</feature>
<evidence type="ECO:0000256" key="7">
    <source>
        <dbReference type="RuleBase" id="RU003800"/>
    </source>
</evidence>
<dbReference type="Gene3D" id="1.20.58.310">
    <property type="entry name" value="Polyphosphate kinase N-terminal domain"/>
    <property type="match status" value="1"/>
</dbReference>
<evidence type="ECO:0000256" key="6">
    <source>
        <dbReference type="HAMAP-Rule" id="MF_00347"/>
    </source>
</evidence>
<dbReference type="NCBIfam" id="TIGR03705">
    <property type="entry name" value="poly_P_kin"/>
    <property type="match status" value="1"/>
</dbReference>
<dbReference type="HAMAP" id="MF_00347">
    <property type="entry name" value="Polyphosphate_kinase"/>
    <property type="match status" value="1"/>
</dbReference>
<dbReference type="InterPro" id="IPR036832">
    <property type="entry name" value="PPK_N_dom_sf"/>
</dbReference>
<dbReference type="GO" id="GO:0008976">
    <property type="term" value="F:polyphosphate kinase activity"/>
    <property type="evidence" value="ECO:0007669"/>
    <property type="project" value="UniProtKB-EC"/>
</dbReference>
<dbReference type="SUPFAM" id="SSF140356">
    <property type="entry name" value="PPK N-terminal domain-like"/>
    <property type="match status" value="1"/>
</dbReference>
<dbReference type="InterPro" id="IPR024953">
    <property type="entry name" value="PP_kinase_middle"/>
</dbReference>
<evidence type="ECO:0000313" key="13">
    <source>
        <dbReference type="Proteomes" id="UP001198495"/>
    </source>
</evidence>
<keyword evidence="13" id="KW-1185">Reference proteome</keyword>
<comment type="function">
    <text evidence="6 7">Catalyzes the reversible transfer of the terminal phosphate of ATP to form a long-chain polyphosphate (polyP).</text>
</comment>
<feature type="domain" description="Polyphosphate kinase C-terminal" evidence="11">
    <location>
        <begin position="367"/>
        <end position="528"/>
    </location>
</feature>
<feature type="binding site" evidence="6">
    <location>
        <position position="599"/>
    </location>
    <ligand>
        <name>ATP</name>
        <dbReference type="ChEBI" id="CHEBI:30616"/>
    </ligand>
</feature>
<feature type="active site" description="Phosphohistidine intermediate" evidence="6">
    <location>
        <position position="470"/>
    </location>
</feature>
<evidence type="ECO:0000256" key="2">
    <source>
        <dbReference type="ARBA" id="ARBA00022679"/>
    </source>
</evidence>
<evidence type="ECO:0000259" key="10">
    <source>
        <dbReference type="Pfam" id="PF13090"/>
    </source>
</evidence>
<evidence type="ECO:0000256" key="5">
    <source>
        <dbReference type="ARBA" id="ARBA00022840"/>
    </source>
</evidence>
<dbReference type="Pfam" id="PF17941">
    <property type="entry name" value="PP_kinase_C_1"/>
    <property type="match status" value="1"/>
</dbReference>
<dbReference type="EC" id="2.7.4.1" evidence="6 7"/>
<evidence type="ECO:0000256" key="3">
    <source>
        <dbReference type="ARBA" id="ARBA00022741"/>
    </source>
</evidence>
<keyword evidence="6" id="KW-0460">Magnesium</keyword>
<keyword evidence="5 6" id="KW-0067">ATP-binding</keyword>
<dbReference type="InterPro" id="IPR036830">
    <property type="entry name" value="PP_kinase_middle_dom_sf"/>
</dbReference>
<reference evidence="12 13" key="1">
    <citation type="submission" date="2021-10" db="EMBL/GenBank/DDBJ databases">
        <title>Anaerobic single-cell dispensing facilitates the cultivation of human gut bacteria.</title>
        <authorList>
            <person name="Afrizal A."/>
        </authorList>
    </citation>
    <scope>NUCLEOTIDE SEQUENCE [LARGE SCALE GENOMIC DNA]</scope>
    <source>
        <strain evidence="12 13">CLA-AA-H212</strain>
    </source>
</reference>
<comment type="catalytic activity">
    <reaction evidence="6 7">
        <text>[phosphate](n) + ATP = [phosphate](n+1) + ADP</text>
        <dbReference type="Rhea" id="RHEA:19573"/>
        <dbReference type="Rhea" id="RHEA-COMP:9859"/>
        <dbReference type="Rhea" id="RHEA-COMP:14280"/>
        <dbReference type="ChEBI" id="CHEBI:16838"/>
        <dbReference type="ChEBI" id="CHEBI:30616"/>
        <dbReference type="ChEBI" id="CHEBI:456216"/>
        <dbReference type="EC" id="2.7.4.1"/>
    </reaction>
</comment>
<dbReference type="InterPro" id="IPR025200">
    <property type="entry name" value="PPK_C_dom2"/>
</dbReference>
<dbReference type="Pfam" id="PF13089">
    <property type="entry name" value="PP_kinase_N"/>
    <property type="match status" value="1"/>
</dbReference>
<dbReference type="Gene3D" id="3.30.1840.10">
    <property type="entry name" value="Polyphosphate kinase middle domain"/>
    <property type="match status" value="1"/>
</dbReference>
<evidence type="ECO:0000256" key="1">
    <source>
        <dbReference type="ARBA" id="ARBA00022553"/>
    </source>
</evidence>
<protein>
    <recommendedName>
        <fullName evidence="6 7">Polyphosphate kinase</fullName>
        <ecNumber evidence="6 7">2.7.4.1</ecNumber>
    </recommendedName>
    <alternativeName>
        <fullName evidence="6">ATP-polyphosphate phosphotransferase</fullName>
    </alternativeName>
    <alternativeName>
        <fullName evidence="6">Polyphosphoric acid kinase</fullName>
    </alternativeName>
</protein>
<accession>A0ABS8FK24</accession>
<dbReference type="Pfam" id="PF02503">
    <property type="entry name" value="PP_kinase"/>
    <property type="match status" value="1"/>
</dbReference>
<keyword evidence="2 6" id="KW-0808">Transferase</keyword>
<proteinExistence type="inferred from homology"/>
<feature type="binding site" evidence="6">
    <location>
        <position position="627"/>
    </location>
    <ligand>
        <name>ATP</name>
        <dbReference type="ChEBI" id="CHEBI:30616"/>
    </ligand>
</feature>
<evidence type="ECO:0000259" key="9">
    <source>
        <dbReference type="Pfam" id="PF13089"/>
    </source>
</evidence>
<dbReference type="PANTHER" id="PTHR30218">
    <property type="entry name" value="POLYPHOSPHATE KINASE"/>
    <property type="match status" value="1"/>
</dbReference>
<evidence type="ECO:0000313" key="12">
    <source>
        <dbReference type="EMBL" id="MCC2217570.1"/>
    </source>
</evidence>
<keyword evidence="3 6" id="KW-0547">Nucleotide-binding</keyword>
<comment type="similarity">
    <text evidence="6 7">Belongs to the polyphosphate kinase 1 (PPK1) family.</text>
</comment>
<dbReference type="Proteomes" id="UP001198495">
    <property type="component" value="Unassembled WGS sequence"/>
</dbReference>
<organism evidence="12 13">
    <name type="scientific">Coprococcus hominis</name>
    <name type="common">ex Arizal et al. 2022</name>
    <dbReference type="NCBI Taxonomy" id="2881262"/>
    <lineage>
        <taxon>Bacteria</taxon>
        <taxon>Bacillati</taxon>
        <taxon>Bacillota</taxon>
        <taxon>Clostridia</taxon>
        <taxon>Lachnospirales</taxon>
        <taxon>Lachnospiraceae</taxon>
        <taxon>Coprococcus</taxon>
    </lineage>
</organism>
<dbReference type="PANTHER" id="PTHR30218:SF0">
    <property type="entry name" value="POLYPHOSPHATE KINASE"/>
    <property type="match status" value="1"/>
</dbReference>
<keyword evidence="6" id="KW-0479">Metal-binding</keyword>
<evidence type="ECO:0000259" key="8">
    <source>
        <dbReference type="Pfam" id="PF02503"/>
    </source>
</evidence>
<dbReference type="RefSeq" id="WP_227572788.1">
    <property type="nucleotide sequence ID" value="NZ_JAJEQT010000001.1"/>
</dbReference>